<feature type="region of interest" description="Disordered" evidence="1">
    <location>
        <begin position="37"/>
        <end position="68"/>
    </location>
</feature>
<name>A0A9J5WWT0_SOLCO</name>
<evidence type="ECO:0000256" key="1">
    <source>
        <dbReference type="SAM" id="MobiDB-lite"/>
    </source>
</evidence>
<protein>
    <submittedName>
        <fullName evidence="2">Uncharacterized protein</fullName>
    </submittedName>
</protein>
<sequence length="68" mass="7714">MVDFASTLNSIEKLNEATMNHGVRECNITFLAKKKGMSPVDQTPHHQQMLKQQKGGRPKLEMPCVFSR</sequence>
<dbReference type="Proteomes" id="UP000824120">
    <property type="component" value="Chromosome 10"/>
</dbReference>
<keyword evidence="3" id="KW-1185">Reference proteome</keyword>
<accession>A0A9J5WWT0</accession>
<comment type="caution">
    <text evidence="2">The sequence shown here is derived from an EMBL/GenBank/DDBJ whole genome shotgun (WGS) entry which is preliminary data.</text>
</comment>
<reference evidence="2 3" key="1">
    <citation type="submission" date="2020-09" db="EMBL/GenBank/DDBJ databases">
        <title>De no assembly of potato wild relative species, Solanum commersonii.</title>
        <authorList>
            <person name="Cho K."/>
        </authorList>
    </citation>
    <scope>NUCLEOTIDE SEQUENCE [LARGE SCALE GENOMIC DNA]</scope>
    <source>
        <strain evidence="2">LZ3.2</strain>
        <tissue evidence="2">Leaf</tissue>
    </source>
</reference>
<evidence type="ECO:0000313" key="3">
    <source>
        <dbReference type="Proteomes" id="UP000824120"/>
    </source>
</evidence>
<proteinExistence type="predicted"/>
<dbReference type="AlphaFoldDB" id="A0A9J5WWT0"/>
<organism evidence="2 3">
    <name type="scientific">Solanum commersonii</name>
    <name type="common">Commerson's wild potato</name>
    <name type="synonym">Commerson's nightshade</name>
    <dbReference type="NCBI Taxonomy" id="4109"/>
    <lineage>
        <taxon>Eukaryota</taxon>
        <taxon>Viridiplantae</taxon>
        <taxon>Streptophyta</taxon>
        <taxon>Embryophyta</taxon>
        <taxon>Tracheophyta</taxon>
        <taxon>Spermatophyta</taxon>
        <taxon>Magnoliopsida</taxon>
        <taxon>eudicotyledons</taxon>
        <taxon>Gunneridae</taxon>
        <taxon>Pentapetalae</taxon>
        <taxon>asterids</taxon>
        <taxon>lamiids</taxon>
        <taxon>Solanales</taxon>
        <taxon>Solanaceae</taxon>
        <taxon>Solanoideae</taxon>
        <taxon>Solaneae</taxon>
        <taxon>Solanum</taxon>
    </lineage>
</organism>
<dbReference type="EMBL" id="JACXVP010000010">
    <property type="protein sequence ID" value="KAG5579440.1"/>
    <property type="molecule type" value="Genomic_DNA"/>
</dbReference>
<evidence type="ECO:0000313" key="2">
    <source>
        <dbReference type="EMBL" id="KAG5579440.1"/>
    </source>
</evidence>
<gene>
    <name evidence="2" type="ORF">H5410_050067</name>
</gene>